<dbReference type="PANTHER" id="PTHR43861:SF5">
    <property type="entry name" value="BLL5978 PROTEIN"/>
    <property type="match status" value="1"/>
</dbReference>
<sequence>MLDPVSANRTKGATLETCRACKADDPYLFLAYGKHSPAQMLIRQDDLDKEQPSFPLNAQVCLECGLIEVADQIPENFFRHYLYVPSGAATMHSHFDEFSSVLAERAGEDGLIVDIGSNDGLLLAACNSRGCTTLGIDPAANIAELAAEKGVRTHIDYFHPASATQVRDTYGPARVISTTNTFNHIGDLHTFMEATCILLAEDGTFVIEVPRAKEMVERAEFDNMYHEHVSEFSLLSIMKLGAFCGLEVTDAKRLPGIHGGSMRIFLTRKSAHVPAEPIVADMLAEETACGMLDKATYDQGVMAFDETGEILRSMLDELKAGGKKIAGYGASARGNTLITYFGIDNKYLDFLVDKNPLKHGLYSPNTRIAVRPVEAIEEEQPDILFMLAWNFFDEIYEQQAEFRARGGKFLVPLPTPRLVG</sequence>
<evidence type="ECO:0000259" key="2">
    <source>
        <dbReference type="Pfam" id="PF08484"/>
    </source>
</evidence>
<dbReference type="STRING" id="1648404.CP97_06150"/>
<accession>A0A0H4W155</accession>
<dbReference type="InterPro" id="IPR038576">
    <property type="entry name" value="Methyltransf_Zn-bd_dom_put_sf"/>
</dbReference>
<dbReference type="PANTHER" id="PTHR43861">
    <property type="entry name" value="TRANS-ACONITATE 2-METHYLTRANSFERASE-RELATED"/>
    <property type="match status" value="1"/>
</dbReference>
<dbReference type="EMBL" id="CP011310">
    <property type="protein sequence ID" value="AKQ43223.2"/>
    <property type="molecule type" value="Genomic_DNA"/>
</dbReference>
<evidence type="ECO:0000313" key="4">
    <source>
        <dbReference type="Proteomes" id="UP000059113"/>
    </source>
</evidence>
<dbReference type="Pfam" id="PF08421">
    <property type="entry name" value="Methyltransf_13"/>
    <property type="match status" value="1"/>
</dbReference>
<gene>
    <name evidence="3" type="ORF">CP97_06150</name>
</gene>
<evidence type="ECO:0000259" key="1">
    <source>
        <dbReference type="Pfam" id="PF08421"/>
    </source>
</evidence>
<feature type="domain" description="C-methyltransferase" evidence="2">
    <location>
        <begin position="257"/>
        <end position="414"/>
    </location>
</feature>
<dbReference type="OrthoDB" id="9815644at2"/>
<dbReference type="RefSeq" id="WP_082863742.1">
    <property type="nucleotide sequence ID" value="NZ_CP011310.1"/>
</dbReference>
<dbReference type="Gene3D" id="3.40.50.720">
    <property type="entry name" value="NAD(P)-binding Rossmann-like Domain"/>
    <property type="match status" value="1"/>
</dbReference>
<evidence type="ECO:0008006" key="5">
    <source>
        <dbReference type="Google" id="ProtNLM"/>
    </source>
</evidence>
<dbReference type="InterPro" id="IPR013691">
    <property type="entry name" value="MeTrfase_14"/>
</dbReference>
<keyword evidence="4" id="KW-1185">Reference proteome</keyword>
<dbReference type="KEGG" id="ery:CP97_06150"/>
<proteinExistence type="predicted"/>
<dbReference type="Proteomes" id="UP000059113">
    <property type="component" value="Chromosome"/>
</dbReference>
<dbReference type="Gene3D" id="6.20.50.110">
    <property type="entry name" value="Methyltransferase, zinc-binding domain"/>
    <property type="match status" value="1"/>
</dbReference>
<dbReference type="InterPro" id="IPR013630">
    <property type="entry name" value="Methyltransf_Zn-bd_dom_put"/>
</dbReference>
<reference evidence="4" key="2">
    <citation type="submission" date="2015-04" db="EMBL/GenBank/DDBJ databases">
        <title>The complete genome sequence of Erythrobacter sp. s21-N3.</title>
        <authorList>
            <person name="Zhuang L."/>
            <person name="Liu Y."/>
            <person name="Shao Z."/>
        </authorList>
    </citation>
    <scope>NUCLEOTIDE SEQUENCE [LARGE SCALE GENOMIC DNA]</scope>
    <source>
        <strain evidence="4">s21-N3</strain>
    </source>
</reference>
<dbReference type="InterPro" id="IPR029063">
    <property type="entry name" value="SAM-dependent_MTases_sf"/>
</dbReference>
<dbReference type="Pfam" id="PF08484">
    <property type="entry name" value="Methyltransf_14"/>
    <property type="match status" value="1"/>
</dbReference>
<dbReference type="SUPFAM" id="SSF53335">
    <property type="entry name" value="S-adenosyl-L-methionine-dependent methyltransferases"/>
    <property type="match status" value="1"/>
</dbReference>
<name>A0A0H4W155_9SPHN</name>
<dbReference type="AlphaFoldDB" id="A0A0H4W155"/>
<evidence type="ECO:0000313" key="3">
    <source>
        <dbReference type="EMBL" id="AKQ43223.2"/>
    </source>
</evidence>
<feature type="domain" description="Methyltransferase putative zinc binding" evidence="1">
    <location>
        <begin position="18"/>
        <end position="74"/>
    </location>
</feature>
<reference evidence="3 4" key="1">
    <citation type="journal article" date="2015" name="Int. J. Syst. Evol. Microbiol.">
        <title>Erythrobacter atlanticus sp. nov., a bacterium from ocean sediment able to degrade polycyclic aromatic hydrocarbons.</title>
        <authorList>
            <person name="Zhuang L."/>
            <person name="Liu Y."/>
            <person name="Wang L."/>
            <person name="Wang W."/>
            <person name="Shao Z."/>
        </authorList>
    </citation>
    <scope>NUCLEOTIDE SEQUENCE [LARGE SCALE GENOMIC DNA]</scope>
    <source>
        <strain evidence="4">s21-N3</strain>
    </source>
</reference>
<dbReference type="Gene3D" id="3.40.50.150">
    <property type="entry name" value="Vaccinia Virus protein VP39"/>
    <property type="match status" value="1"/>
</dbReference>
<dbReference type="Pfam" id="PF13489">
    <property type="entry name" value="Methyltransf_23"/>
    <property type="match status" value="1"/>
</dbReference>
<protein>
    <recommendedName>
        <fullName evidence="5">SAM-dependent methyltransferase</fullName>
    </recommendedName>
</protein>
<organism evidence="3 4">
    <name type="scientific">Aurantiacibacter atlanticus</name>
    <dbReference type="NCBI Taxonomy" id="1648404"/>
    <lineage>
        <taxon>Bacteria</taxon>
        <taxon>Pseudomonadati</taxon>
        <taxon>Pseudomonadota</taxon>
        <taxon>Alphaproteobacteria</taxon>
        <taxon>Sphingomonadales</taxon>
        <taxon>Erythrobacteraceae</taxon>
        <taxon>Aurantiacibacter</taxon>
    </lineage>
</organism>